<evidence type="ECO:0000256" key="4">
    <source>
        <dbReference type="ARBA" id="ARBA00022837"/>
    </source>
</evidence>
<evidence type="ECO:0000256" key="7">
    <source>
        <dbReference type="ARBA" id="ARBA00023212"/>
    </source>
</evidence>
<evidence type="ECO:0000256" key="2">
    <source>
        <dbReference type="ARBA" id="ARBA00022490"/>
    </source>
</evidence>
<keyword evidence="7" id="KW-0206">Cytoskeleton</keyword>
<dbReference type="InterPro" id="IPR040193">
    <property type="entry name" value="EFHC1/EFHC2/EFHB"/>
</dbReference>
<feature type="domain" description="EF-hand" evidence="10">
    <location>
        <begin position="543"/>
        <end position="573"/>
    </location>
</feature>
<evidence type="ECO:0000256" key="8">
    <source>
        <dbReference type="ARBA" id="ARBA00023273"/>
    </source>
</evidence>
<dbReference type="PROSITE" id="PS50222">
    <property type="entry name" value="EF_HAND_2"/>
    <property type="match status" value="6"/>
</dbReference>
<feature type="domain" description="EF-hand" evidence="10">
    <location>
        <begin position="796"/>
        <end position="831"/>
    </location>
</feature>
<protein>
    <submittedName>
        <fullName evidence="12">EF-hand domain-containing family member C2</fullName>
    </submittedName>
</protein>
<evidence type="ECO:0000256" key="5">
    <source>
        <dbReference type="ARBA" id="ARBA00022846"/>
    </source>
</evidence>
<dbReference type="EMBL" id="CAXAMM010007815">
    <property type="protein sequence ID" value="CAK9015494.1"/>
    <property type="molecule type" value="Genomic_DNA"/>
</dbReference>
<evidence type="ECO:0000313" key="13">
    <source>
        <dbReference type="Proteomes" id="UP001642464"/>
    </source>
</evidence>
<feature type="domain" description="EF-hand" evidence="10">
    <location>
        <begin position="577"/>
        <end position="612"/>
    </location>
</feature>
<accession>A0ABP0JM21</accession>
<feature type="domain" description="EF-hand" evidence="10">
    <location>
        <begin position="833"/>
        <end position="868"/>
    </location>
</feature>
<feature type="compositionally biased region" description="Polar residues" evidence="9">
    <location>
        <begin position="90"/>
        <end position="102"/>
    </location>
</feature>
<gene>
    <name evidence="12" type="ORF">SCF082_LOCUS12786</name>
</gene>
<dbReference type="InterPro" id="IPR002048">
    <property type="entry name" value="EF_hand_dom"/>
</dbReference>
<evidence type="ECO:0000259" key="11">
    <source>
        <dbReference type="PROSITE" id="PS51336"/>
    </source>
</evidence>
<dbReference type="PANTHER" id="PTHR12086">
    <property type="entry name" value="EF-HAND DOMAIN C-TERMINAL CONTAINING PROTEIN"/>
    <property type="match status" value="1"/>
</dbReference>
<dbReference type="Pfam" id="PF06565">
    <property type="entry name" value="DM10_dom"/>
    <property type="match status" value="3"/>
</dbReference>
<dbReference type="InterPro" id="IPR006602">
    <property type="entry name" value="DM10_dom"/>
</dbReference>
<evidence type="ECO:0000256" key="1">
    <source>
        <dbReference type="ARBA" id="ARBA00004611"/>
    </source>
</evidence>
<evidence type="ECO:0000256" key="6">
    <source>
        <dbReference type="ARBA" id="ARBA00023069"/>
    </source>
</evidence>
<evidence type="ECO:0000259" key="10">
    <source>
        <dbReference type="PROSITE" id="PS50222"/>
    </source>
</evidence>
<evidence type="ECO:0000256" key="9">
    <source>
        <dbReference type="SAM" id="MobiDB-lite"/>
    </source>
</evidence>
<evidence type="ECO:0000256" key="3">
    <source>
        <dbReference type="ARBA" id="ARBA00022737"/>
    </source>
</evidence>
<comment type="caution">
    <text evidence="12">The sequence shown here is derived from an EMBL/GenBank/DDBJ whole genome shotgun (WGS) entry which is preliminary data.</text>
</comment>
<keyword evidence="8" id="KW-0966">Cell projection</keyword>
<evidence type="ECO:0000313" key="12">
    <source>
        <dbReference type="EMBL" id="CAK9015494.1"/>
    </source>
</evidence>
<keyword evidence="13" id="KW-1185">Reference proteome</keyword>
<reference evidence="12 13" key="1">
    <citation type="submission" date="2024-02" db="EMBL/GenBank/DDBJ databases">
        <authorList>
            <person name="Chen Y."/>
            <person name="Shah S."/>
            <person name="Dougan E. K."/>
            <person name="Thang M."/>
            <person name="Chan C."/>
        </authorList>
    </citation>
    <scope>NUCLEOTIDE SEQUENCE [LARGE SCALE GENOMIC DNA]</scope>
</reference>
<keyword evidence="3" id="KW-0677">Repeat</keyword>
<dbReference type="PROSITE" id="PS51336">
    <property type="entry name" value="DM10"/>
    <property type="match status" value="3"/>
</dbReference>
<feature type="region of interest" description="Disordered" evidence="9">
    <location>
        <begin position="17"/>
        <end position="39"/>
    </location>
</feature>
<proteinExistence type="predicted"/>
<dbReference type="SMART" id="SM00676">
    <property type="entry name" value="DM10"/>
    <property type="match status" value="3"/>
</dbReference>
<feature type="domain" description="EF-hand" evidence="10">
    <location>
        <begin position="934"/>
        <end position="969"/>
    </location>
</feature>
<feature type="domain" description="DM10" evidence="11">
    <location>
        <begin position="138"/>
        <end position="242"/>
    </location>
</feature>
<keyword evidence="2" id="KW-0963">Cytoplasm</keyword>
<dbReference type="Gene3D" id="2.30.29.170">
    <property type="match status" value="3"/>
</dbReference>
<dbReference type="PANTHER" id="PTHR12086:SF9">
    <property type="entry name" value="EF-HAND DOMAIN-CONTAINING PROTEIN 1"/>
    <property type="match status" value="1"/>
</dbReference>
<dbReference type="SUPFAM" id="SSF47473">
    <property type="entry name" value="EF-hand"/>
    <property type="match status" value="2"/>
</dbReference>
<comment type="subcellular location">
    <subcellularLocation>
        <location evidence="1">Cytoplasm</location>
        <location evidence="1">Cytoskeleton</location>
        <location evidence="1">Flagellum axoneme</location>
    </subcellularLocation>
</comment>
<dbReference type="InterPro" id="IPR018247">
    <property type="entry name" value="EF_Hand_1_Ca_BS"/>
</dbReference>
<feature type="domain" description="EF-hand" evidence="10">
    <location>
        <begin position="730"/>
        <end position="765"/>
    </location>
</feature>
<dbReference type="Gene3D" id="1.10.238.10">
    <property type="entry name" value="EF-hand"/>
    <property type="match status" value="3"/>
</dbReference>
<dbReference type="Pfam" id="PF13499">
    <property type="entry name" value="EF-hand_7"/>
    <property type="match status" value="3"/>
</dbReference>
<keyword evidence="5" id="KW-0282">Flagellum</keyword>
<feature type="region of interest" description="Disordered" evidence="9">
    <location>
        <begin position="90"/>
        <end position="124"/>
    </location>
</feature>
<dbReference type="Proteomes" id="UP001642464">
    <property type="component" value="Unassembled WGS sequence"/>
</dbReference>
<name>A0ABP0JM21_9DINO</name>
<keyword evidence="4" id="KW-0106">Calcium</keyword>
<feature type="domain" description="DM10" evidence="11">
    <location>
        <begin position="451"/>
        <end position="551"/>
    </location>
</feature>
<dbReference type="CDD" id="cd00051">
    <property type="entry name" value="EFh"/>
    <property type="match status" value="2"/>
</dbReference>
<dbReference type="InterPro" id="IPR011992">
    <property type="entry name" value="EF-hand-dom_pair"/>
</dbReference>
<feature type="domain" description="DM10" evidence="11">
    <location>
        <begin position="290"/>
        <end position="395"/>
    </location>
</feature>
<keyword evidence="6" id="KW-0969">Cilium</keyword>
<dbReference type="PROSITE" id="PS00018">
    <property type="entry name" value="EF_HAND_1"/>
    <property type="match status" value="3"/>
</dbReference>
<feature type="compositionally biased region" description="Basic residues" evidence="9">
    <location>
        <begin position="29"/>
        <end position="39"/>
    </location>
</feature>
<sequence length="1027" mass="117954">MDPECRTRKLQQSMSLGKIPNMPGLVSRGVKHEKHHKPQRFKVALGSRVEEDMRKPVMTKNSSLSSQTATLGELQQKREALLKEWEQVEHQMTMQQQGTKPSNQDEEHDPYSTESTKPLVASKSMPGLRVPPSWLKHDRKVLRYYMYFKEAVHESAVENHRVRRCILYFYLGDNTLAIEEPKEENSGLPQGIFLKRTSLKKDDGKPYTPEDFLVGTEATIFGRRFRVVDLDAKTREYLAERGVQAGEPEAYPDDPHRAKAREAQLAKNNKVPSIAGERAPDTLGKYLKNDNKVLRFNCLWDDTNRLYGEKNFYQLMYFLSDDTIEVRTSSKKQPGMDPFPLLLKRSKLVKDSEDPSQGFYQAEDLICGEYINCWGRKLMLLKCDDFTQTYYQRVHGYEQPEVRIREPPKKVVKNPVPPYNGFGSEADSLANCLNLVPKPVSQDLHRFLNNRGKTLKFRASFVKPGPEDADRGFLITYYMDDDTCAVYEPPKRNSGIMGGKFLERGKYKKPVLAKKRENEDLKVLKQTILDKIQSRMVGGPYALLRAFRKFGTDENGCITFENFVIGLRSIGILPTAFDDEQLRRLFSMYDNSGDMRIDYQEFVDHVMQDKPIATNSTRFSSRWLRSSDFYVGNVIQFMFPQTGATTQEFELLSADKQTLDLMAAHPDDFPKSNVEAIASMLAETLSENHVNVSDAFRVVDNEGKGWIYPEQFGDLLKGWALDFGLIGEDLTEHETLTLVRHYDKDGDGKIFYNEFSDALKKKKPLMSSGRLGGTVAAEVSVNEAAEIIFEKLQTLQQDGDLLQKFKQIDEDDSGRISWDEFRNMLRRFDIYLNNDKDRSFLMLKFDKNSDGLIDYQEFCESLFSKGLVKDGGAMKSELLARDPSELDDLNQRQDEAATSSMLEYQSLLQVSQAKEHEVVRIRGMMKAFTAKFVGKKKLFHKVLSSFDVDRTGFVNRREFSEALSRTNPDYGRDDRFQLINYVFPRAESELEYLVFSDIMFAQDVNKCISVFGHLPKGMFGDDDQHQD</sequence>
<organism evidence="12 13">
    <name type="scientific">Durusdinium trenchii</name>
    <dbReference type="NCBI Taxonomy" id="1381693"/>
    <lineage>
        <taxon>Eukaryota</taxon>
        <taxon>Sar</taxon>
        <taxon>Alveolata</taxon>
        <taxon>Dinophyceae</taxon>
        <taxon>Suessiales</taxon>
        <taxon>Symbiodiniaceae</taxon>
        <taxon>Durusdinium</taxon>
    </lineage>
</organism>
<dbReference type="SMART" id="SM00054">
    <property type="entry name" value="EFh"/>
    <property type="match status" value="6"/>
</dbReference>